<sequence length="38" mass="4643">MINSSQLKSNLIQTLKFFKYRYVEKKGLENYFNLRLSK</sequence>
<evidence type="ECO:0000313" key="1">
    <source>
        <dbReference type="EMBL" id="QHB36520.1"/>
    </source>
</evidence>
<proteinExistence type="predicted"/>
<accession>A0A6B9L5H2</accession>
<protein>
    <submittedName>
        <fullName evidence="1">Uncharacterized protein</fullName>
    </submittedName>
</protein>
<organism evidence="1">
    <name type="scientific">Glaesserella parasuis</name>
    <name type="common">Haemophilus parasuis</name>
    <dbReference type="NCBI Taxonomy" id="738"/>
    <lineage>
        <taxon>Bacteria</taxon>
        <taxon>Pseudomonadati</taxon>
        <taxon>Pseudomonadota</taxon>
        <taxon>Gammaproteobacteria</taxon>
        <taxon>Pasteurellales</taxon>
        <taxon>Pasteurellaceae</taxon>
        <taxon>Glaesserella</taxon>
    </lineage>
</organism>
<dbReference type="EMBL" id="MN844034">
    <property type="protein sequence ID" value="QHB36520.1"/>
    <property type="molecule type" value="Genomic_DNA"/>
</dbReference>
<dbReference type="AlphaFoldDB" id="A0A6B9L5H2"/>
<reference evidence="1" key="1">
    <citation type="submission" date="2019-12" db="EMBL/GenBank/DDBJ databases">
        <authorList>
            <person name="Hu G.-Z."/>
            <person name="Sun H.-R."/>
        </authorList>
    </citation>
    <scope>NUCLEOTIDE SEQUENCE</scope>
    <source>
        <strain evidence="1">YHP170504</strain>
    </source>
</reference>
<name>A0A6B9L5H2_GLAPU</name>